<evidence type="ECO:0000313" key="2">
    <source>
        <dbReference type="EMBL" id="KAG0724360.1"/>
    </source>
</evidence>
<feature type="region of interest" description="Disordered" evidence="1">
    <location>
        <begin position="477"/>
        <end position="499"/>
    </location>
</feature>
<proteinExistence type="predicted"/>
<evidence type="ECO:0000313" key="3">
    <source>
        <dbReference type="Proteomes" id="UP000770661"/>
    </source>
</evidence>
<dbReference type="AlphaFoldDB" id="A0A8J4YAG4"/>
<evidence type="ECO:0000256" key="1">
    <source>
        <dbReference type="SAM" id="MobiDB-lite"/>
    </source>
</evidence>
<name>A0A8J4YAG4_CHIOP</name>
<accession>A0A8J4YAG4</accession>
<sequence>MARIRIGTQVGPPFPLETGVPQGSVLSPTLYVLYTSDCPASNAGINVLYADDVSQVVFHPGRSSAMLNARTSREIARVSTYEEEWKIQTNVNKFKPTPAPGGWCSGGLPGQRDRPRPQDLQLRIRLTRVNPSALATLYRFRDLDANLKLHLVKALVLPVLTYPPVPLHALSKNSISKLQRVQNAAIRFVVNHKWEDFVTMELLHGAVDLPAVNVRLHHLASQVWLRMQEEDWEQFRALQELSDAAPDRSHGWFPRSLRALQENPLPIPRVRALPLILQATGPMSNGREPCLAASSRPEPIRKLLPGRISFPRQAGYLHFLSDRPVAYEPIRALGFPTSSHKLDTPIRHIRPVTHVFCPLLATATQRSSHYRHYQTTSPLLRFLPAHTSSAHEWYPLRYTNISKLKDLTCAHEYAVAVSNRFNVIGALGDPIELWDTFKRETFQAAKEYIGERPRSRRGFVSTETPENIEESRAARLAGNQDQHKALSRRTRTHLGRDKERHVWEAASAARTSHCSFYGRRPCATRPPTSFSRGRAGKLPNLTSPASFAPRLE</sequence>
<evidence type="ECO:0008006" key="4">
    <source>
        <dbReference type="Google" id="ProtNLM"/>
    </source>
</evidence>
<reference evidence="2" key="1">
    <citation type="submission" date="2020-07" db="EMBL/GenBank/DDBJ databases">
        <title>The High-quality genome of the commercially important snow crab, Chionoecetes opilio.</title>
        <authorList>
            <person name="Jeong J.-H."/>
            <person name="Ryu S."/>
        </authorList>
    </citation>
    <scope>NUCLEOTIDE SEQUENCE</scope>
    <source>
        <strain evidence="2">MADBK_172401_WGS</strain>
        <tissue evidence="2">Digestive gland</tissue>
    </source>
</reference>
<organism evidence="2 3">
    <name type="scientific">Chionoecetes opilio</name>
    <name type="common">Atlantic snow crab</name>
    <name type="synonym">Cancer opilio</name>
    <dbReference type="NCBI Taxonomy" id="41210"/>
    <lineage>
        <taxon>Eukaryota</taxon>
        <taxon>Metazoa</taxon>
        <taxon>Ecdysozoa</taxon>
        <taxon>Arthropoda</taxon>
        <taxon>Crustacea</taxon>
        <taxon>Multicrustacea</taxon>
        <taxon>Malacostraca</taxon>
        <taxon>Eumalacostraca</taxon>
        <taxon>Eucarida</taxon>
        <taxon>Decapoda</taxon>
        <taxon>Pleocyemata</taxon>
        <taxon>Brachyura</taxon>
        <taxon>Eubrachyura</taxon>
        <taxon>Majoidea</taxon>
        <taxon>Majidae</taxon>
        <taxon>Chionoecetes</taxon>
    </lineage>
</organism>
<protein>
    <recommendedName>
        <fullName evidence="4">Reverse transcriptase domain-containing protein</fullName>
    </recommendedName>
</protein>
<comment type="caution">
    <text evidence="2">The sequence shown here is derived from an EMBL/GenBank/DDBJ whole genome shotgun (WGS) entry which is preliminary data.</text>
</comment>
<feature type="region of interest" description="Disordered" evidence="1">
    <location>
        <begin position="526"/>
        <end position="552"/>
    </location>
</feature>
<dbReference type="EMBL" id="JACEEZ010007026">
    <property type="protein sequence ID" value="KAG0724360.1"/>
    <property type="molecule type" value="Genomic_DNA"/>
</dbReference>
<gene>
    <name evidence="2" type="ORF">GWK47_005185</name>
</gene>
<keyword evidence="3" id="KW-1185">Reference proteome</keyword>
<dbReference type="OrthoDB" id="6761817at2759"/>
<dbReference type="Proteomes" id="UP000770661">
    <property type="component" value="Unassembled WGS sequence"/>
</dbReference>